<dbReference type="SUPFAM" id="SSF51569">
    <property type="entry name" value="Aldolase"/>
    <property type="match status" value="1"/>
</dbReference>
<gene>
    <name evidence="2" type="ORF">G9H61_04515</name>
</gene>
<dbReference type="Pfam" id="PF03102">
    <property type="entry name" value="NeuB"/>
    <property type="match status" value="1"/>
</dbReference>
<reference evidence="2 3" key="1">
    <citation type="submission" date="2020-03" db="EMBL/GenBank/DDBJ databases">
        <authorList>
            <person name="Pitt A."/>
            <person name="Hahn M.W."/>
        </authorList>
    </citation>
    <scope>NUCLEOTIDE SEQUENCE [LARGE SCALE GENOMIC DNA]</scope>
    <source>
        <strain evidence="2 3">5A-MARBSE</strain>
    </source>
</reference>
<dbReference type="InterPro" id="IPR013785">
    <property type="entry name" value="Aldolase_TIM"/>
</dbReference>
<dbReference type="Gene3D" id="3.20.20.70">
    <property type="entry name" value="Aldolase class I"/>
    <property type="match status" value="1"/>
</dbReference>
<feature type="domain" description="PseI/NeuA/B-like" evidence="1">
    <location>
        <begin position="38"/>
        <end position="277"/>
    </location>
</feature>
<evidence type="ECO:0000313" key="3">
    <source>
        <dbReference type="Proteomes" id="UP001321186"/>
    </source>
</evidence>
<dbReference type="EMBL" id="JAANOH010000002">
    <property type="protein sequence ID" value="MCZ2474694.1"/>
    <property type="molecule type" value="Genomic_DNA"/>
</dbReference>
<dbReference type="RefSeq" id="WP_166373274.1">
    <property type="nucleotide sequence ID" value="NZ_CBCRZM010000002.1"/>
</dbReference>
<evidence type="ECO:0000259" key="1">
    <source>
        <dbReference type="Pfam" id="PF03102"/>
    </source>
</evidence>
<dbReference type="Proteomes" id="UP001321186">
    <property type="component" value="Unassembled WGS sequence"/>
</dbReference>
<organism evidence="2 3">
    <name type="scientific">Aquirufa ecclesiirivi</name>
    <dbReference type="NCBI Taxonomy" id="2715124"/>
    <lineage>
        <taxon>Bacteria</taxon>
        <taxon>Pseudomonadati</taxon>
        <taxon>Bacteroidota</taxon>
        <taxon>Cytophagia</taxon>
        <taxon>Cytophagales</taxon>
        <taxon>Flectobacillaceae</taxon>
        <taxon>Aquirufa</taxon>
    </lineage>
</organism>
<sequence>MKQITLNTGKTIGEGSPCYVIAEIGINHNGSLEIAKQLIDAAVEAKVSAVKFQKRTPEICVPKDQWEIVRDTPWGKMTYIDYKRKTEFGILEYSEIDNYCKSKGIDWFASAWDEPSVDFMEQFNPVMYKLASASLTDDSLIRKICATGRPIMISTGMSRMDEISFAVDLIREYGDYPLMIAHATSAYPCKPEELNLRMIKTLKNMYPEYIIGYSGHETGLSTTVSAVAIGAQFVERHFTLDRAMWGSDHAASVEPQGFVRLVKDIHDTELSLGNGIKQVYESEIGPMKKLRVNITENRLVDML</sequence>
<dbReference type="PANTHER" id="PTHR42966:SF3">
    <property type="entry name" value="BLR5971 PROTEIN"/>
    <property type="match status" value="1"/>
</dbReference>
<accession>A0ABT4JEJ3</accession>
<evidence type="ECO:0000313" key="2">
    <source>
        <dbReference type="EMBL" id="MCZ2474694.1"/>
    </source>
</evidence>
<name>A0ABT4JEJ3_9BACT</name>
<comment type="caution">
    <text evidence="2">The sequence shown here is derived from an EMBL/GenBank/DDBJ whole genome shotgun (WGS) entry which is preliminary data.</text>
</comment>
<dbReference type="PANTHER" id="PTHR42966">
    <property type="entry name" value="N-ACETYLNEURAMINATE SYNTHASE"/>
    <property type="match status" value="1"/>
</dbReference>
<keyword evidence="3" id="KW-1185">Reference proteome</keyword>
<dbReference type="InterPro" id="IPR013132">
    <property type="entry name" value="PseI/NeuA/B-like_N"/>
</dbReference>
<proteinExistence type="predicted"/>
<dbReference type="InterPro" id="IPR051690">
    <property type="entry name" value="PseI-like"/>
</dbReference>
<protein>
    <submittedName>
        <fullName evidence="2">N-acetylneuraminate synthase</fullName>
    </submittedName>
</protein>